<feature type="domain" description="Cytochrome c" evidence="8">
    <location>
        <begin position="46"/>
        <end position="119"/>
    </location>
</feature>
<evidence type="ECO:0000256" key="6">
    <source>
        <dbReference type="PROSITE-ProRule" id="PRU00433"/>
    </source>
</evidence>
<dbReference type="PROSITE" id="PS51007">
    <property type="entry name" value="CYTC"/>
    <property type="match status" value="1"/>
</dbReference>
<evidence type="ECO:0000256" key="4">
    <source>
        <dbReference type="ARBA" id="ARBA00022982"/>
    </source>
</evidence>
<keyword evidence="4" id="KW-0249">Electron transport</keyword>
<sequence>MNRNPLIPFALIAVVGIGLMFLFSFKGLGDHEELAKGDEEPKQEDVANASPEEIYQQNCISCHGQAYEGGAGPSLIGVGDKKSADEIKVTLQNGQGIMPAGLVPEDKLDEMAEWVSKIK</sequence>
<dbReference type="InterPro" id="IPR012218">
    <property type="entry name" value="Cyt_c_BACSU-c550-type"/>
</dbReference>
<dbReference type="SUPFAM" id="SSF46626">
    <property type="entry name" value="Cytochrome c"/>
    <property type="match status" value="1"/>
</dbReference>
<dbReference type="InterPro" id="IPR009056">
    <property type="entry name" value="Cyt_c-like_dom"/>
</dbReference>
<organism evidence="9 10">
    <name type="scientific">Metabacillus herbersteinensis</name>
    <dbReference type="NCBI Taxonomy" id="283816"/>
    <lineage>
        <taxon>Bacteria</taxon>
        <taxon>Bacillati</taxon>
        <taxon>Bacillota</taxon>
        <taxon>Bacilli</taxon>
        <taxon>Bacillales</taxon>
        <taxon>Bacillaceae</taxon>
        <taxon>Metabacillus</taxon>
    </lineage>
</organism>
<dbReference type="Pfam" id="PF13442">
    <property type="entry name" value="Cytochrome_CBB3"/>
    <property type="match status" value="1"/>
</dbReference>
<evidence type="ECO:0000313" key="10">
    <source>
        <dbReference type="Proteomes" id="UP001589854"/>
    </source>
</evidence>
<keyword evidence="7" id="KW-0812">Transmembrane</keyword>
<dbReference type="InterPro" id="IPR036909">
    <property type="entry name" value="Cyt_c-like_dom_sf"/>
</dbReference>
<feature type="transmembrane region" description="Helical" evidence="7">
    <location>
        <begin position="6"/>
        <end position="25"/>
    </location>
</feature>
<keyword evidence="5 6" id="KW-0408">Iron</keyword>
<evidence type="ECO:0000256" key="7">
    <source>
        <dbReference type="SAM" id="Phobius"/>
    </source>
</evidence>
<dbReference type="NCBIfam" id="NF045773">
    <property type="entry name" value="cytochro_C550"/>
    <property type="match status" value="1"/>
</dbReference>
<keyword evidence="10" id="KW-1185">Reference proteome</keyword>
<dbReference type="Proteomes" id="UP001589854">
    <property type="component" value="Unassembled WGS sequence"/>
</dbReference>
<keyword evidence="1" id="KW-0813">Transport</keyword>
<keyword evidence="7" id="KW-1133">Transmembrane helix</keyword>
<keyword evidence="2 6" id="KW-0349">Heme</keyword>
<protein>
    <submittedName>
        <fullName evidence="9">Cytochrome c550</fullName>
    </submittedName>
</protein>
<dbReference type="RefSeq" id="WP_378929591.1">
    <property type="nucleotide sequence ID" value="NZ_JBHLVO010000001.1"/>
</dbReference>
<evidence type="ECO:0000256" key="1">
    <source>
        <dbReference type="ARBA" id="ARBA00022448"/>
    </source>
</evidence>
<accession>A0ABV6G8Q1</accession>
<comment type="caution">
    <text evidence="9">The sequence shown here is derived from an EMBL/GenBank/DDBJ whole genome shotgun (WGS) entry which is preliminary data.</text>
</comment>
<evidence type="ECO:0000259" key="8">
    <source>
        <dbReference type="PROSITE" id="PS51007"/>
    </source>
</evidence>
<keyword evidence="3 6" id="KW-0479">Metal-binding</keyword>
<evidence type="ECO:0000313" key="9">
    <source>
        <dbReference type="EMBL" id="MFC0270033.1"/>
    </source>
</evidence>
<dbReference type="InterPro" id="IPR051811">
    <property type="entry name" value="Cytochrome_c550/c551-like"/>
</dbReference>
<evidence type="ECO:0000256" key="2">
    <source>
        <dbReference type="ARBA" id="ARBA00022617"/>
    </source>
</evidence>
<dbReference type="PIRSF" id="PIRSF000025">
    <property type="entry name" value="Cytc_Bsub_c550"/>
    <property type="match status" value="1"/>
</dbReference>
<proteinExistence type="predicted"/>
<dbReference type="PANTHER" id="PTHR37823">
    <property type="entry name" value="CYTOCHROME C-553-LIKE"/>
    <property type="match status" value="1"/>
</dbReference>
<dbReference type="Gene3D" id="1.10.760.10">
    <property type="entry name" value="Cytochrome c-like domain"/>
    <property type="match status" value="1"/>
</dbReference>
<reference evidence="9 10" key="1">
    <citation type="submission" date="2024-09" db="EMBL/GenBank/DDBJ databases">
        <authorList>
            <person name="Sun Q."/>
            <person name="Mori K."/>
        </authorList>
    </citation>
    <scope>NUCLEOTIDE SEQUENCE [LARGE SCALE GENOMIC DNA]</scope>
    <source>
        <strain evidence="9 10">CCM 7228</strain>
    </source>
</reference>
<dbReference type="PANTHER" id="PTHR37823:SF2">
    <property type="entry name" value="CYTOCHROME C-550"/>
    <property type="match status" value="1"/>
</dbReference>
<gene>
    <name evidence="9" type="primary">cccA</name>
    <name evidence="9" type="ORF">ACFFIX_00980</name>
</gene>
<keyword evidence="7" id="KW-0472">Membrane</keyword>
<name>A0ABV6G8Q1_9BACI</name>
<evidence type="ECO:0000256" key="5">
    <source>
        <dbReference type="ARBA" id="ARBA00023004"/>
    </source>
</evidence>
<dbReference type="EMBL" id="JBHLVO010000001">
    <property type="protein sequence ID" value="MFC0270033.1"/>
    <property type="molecule type" value="Genomic_DNA"/>
</dbReference>
<evidence type="ECO:0000256" key="3">
    <source>
        <dbReference type="ARBA" id="ARBA00022723"/>
    </source>
</evidence>
<dbReference type="InterPro" id="IPR054780">
    <property type="entry name" value="Cytochro_C550_firm"/>
</dbReference>